<protein>
    <submittedName>
        <fullName evidence="1">Uncharacterized protein</fullName>
    </submittedName>
</protein>
<organism evidence="1 2">
    <name type="scientific">Thelephora ganbajun</name>
    <name type="common">Ganba fungus</name>
    <dbReference type="NCBI Taxonomy" id="370292"/>
    <lineage>
        <taxon>Eukaryota</taxon>
        <taxon>Fungi</taxon>
        <taxon>Dikarya</taxon>
        <taxon>Basidiomycota</taxon>
        <taxon>Agaricomycotina</taxon>
        <taxon>Agaricomycetes</taxon>
        <taxon>Thelephorales</taxon>
        <taxon>Thelephoraceae</taxon>
        <taxon>Thelephora</taxon>
    </lineage>
</organism>
<accession>A0ACB6ZIS8</accession>
<comment type="caution">
    <text evidence="1">The sequence shown here is derived from an EMBL/GenBank/DDBJ whole genome shotgun (WGS) entry which is preliminary data.</text>
</comment>
<gene>
    <name evidence="1" type="ORF">BDM02DRAFT_3113660</name>
</gene>
<reference evidence="1" key="1">
    <citation type="submission" date="2019-10" db="EMBL/GenBank/DDBJ databases">
        <authorList>
            <consortium name="DOE Joint Genome Institute"/>
            <person name="Kuo A."/>
            <person name="Miyauchi S."/>
            <person name="Kiss E."/>
            <person name="Drula E."/>
            <person name="Kohler A."/>
            <person name="Sanchez-Garcia M."/>
            <person name="Andreopoulos B."/>
            <person name="Barry K.W."/>
            <person name="Bonito G."/>
            <person name="Buee M."/>
            <person name="Carver A."/>
            <person name="Chen C."/>
            <person name="Cichocki N."/>
            <person name="Clum A."/>
            <person name="Culley D."/>
            <person name="Crous P.W."/>
            <person name="Fauchery L."/>
            <person name="Girlanda M."/>
            <person name="Hayes R."/>
            <person name="Keri Z."/>
            <person name="Labutti K."/>
            <person name="Lipzen A."/>
            <person name="Lombard V."/>
            <person name="Magnuson J."/>
            <person name="Maillard F."/>
            <person name="Morin E."/>
            <person name="Murat C."/>
            <person name="Nolan M."/>
            <person name="Ohm R."/>
            <person name="Pangilinan J."/>
            <person name="Pereira M."/>
            <person name="Perotto S."/>
            <person name="Peter M."/>
            <person name="Riley R."/>
            <person name="Sitrit Y."/>
            <person name="Stielow B."/>
            <person name="Szollosi G."/>
            <person name="Zifcakova L."/>
            <person name="Stursova M."/>
            <person name="Spatafora J.W."/>
            <person name="Tedersoo L."/>
            <person name="Vaario L.-M."/>
            <person name="Yamada A."/>
            <person name="Yan M."/>
            <person name="Wang P."/>
            <person name="Xu J."/>
            <person name="Bruns T."/>
            <person name="Baldrian P."/>
            <person name="Vilgalys R."/>
            <person name="Henrissat B."/>
            <person name="Grigoriev I.V."/>
            <person name="Hibbett D."/>
            <person name="Nagy L.G."/>
            <person name="Martin F.M."/>
        </authorList>
    </citation>
    <scope>NUCLEOTIDE SEQUENCE</scope>
    <source>
        <strain evidence="1">P2</strain>
    </source>
</reference>
<evidence type="ECO:0000313" key="1">
    <source>
        <dbReference type="EMBL" id="KAF9649462.1"/>
    </source>
</evidence>
<dbReference type="EMBL" id="MU117997">
    <property type="protein sequence ID" value="KAF9649462.1"/>
    <property type="molecule type" value="Genomic_DNA"/>
</dbReference>
<dbReference type="Proteomes" id="UP000886501">
    <property type="component" value="Unassembled WGS sequence"/>
</dbReference>
<name>A0ACB6ZIS8_THEGA</name>
<sequence length="674" mass="76210">MTWKISPTPEPSTLDRRLTVFLVGSSVILAVGIHHRFFRTITTTRQNLLRNTAMIHDELPLLRLDSLPYDVLLHVVAYLDFIDVQSLQLSTKSLHQSLRTRPVYRNFAIRLLRRNRALPLVGFQRLQDLNTEELVSIMTKAYRIEKSWMTGSLAPTSPAISPCHYLSGGKKPSDTWYKIVSTPDPDVDWISPISSGYMLCATKSGRVICWDIHDETYLSAWQPEDKWELWKCRVEFDSRQVFFIMAKNIDDSRDVSNSTTDYVVMQIDFPLDGPNPKPTFTTLSSFSIPGPVMNVFLLDPIQKLFAAFIFLNGPQDIGLYCLPNWDKPEYIFIDTCIQCYFPSNWSCIVEDDQIIVHCEDKDGIAQHFFPMSLLKQHIQLPQCSPMASARVPATRIVTKPFCFPNFPEDKPSPFFTHTWYPESAHFVRQWWPTLPSVPRLSCTVFLLAEHNSEGHPVNFIIAQHYFDVPVSGGKVVSFEQYQRQRQTELQADGVFPAPNGATTNGHAGNTQHAGTDGVEVFVAPSDHNLEVEGGKPIAKMWFVSNTFEAVCSVEEDEVNEDGEIVPGKCRPLVAIDFGHATWIEYVPQPDGAKTKELRFVSFPPVVMDENGVTRPKKGEEGTFGLEDETEGRVKTLPIPDELDIDKVETINLDQSQGAILLSVEGGKVFILCYD</sequence>
<proteinExistence type="predicted"/>
<keyword evidence="2" id="KW-1185">Reference proteome</keyword>
<reference evidence="1" key="2">
    <citation type="journal article" date="2020" name="Nat. Commun.">
        <title>Large-scale genome sequencing of mycorrhizal fungi provides insights into the early evolution of symbiotic traits.</title>
        <authorList>
            <person name="Miyauchi S."/>
            <person name="Kiss E."/>
            <person name="Kuo A."/>
            <person name="Drula E."/>
            <person name="Kohler A."/>
            <person name="Sanchez-Garcia M."/>
            <person name="Morin E."/>
            <person name="Andreopoulos B."/>
            <person name="Barry K.W."/>
            <person name="Bonito G."/>
            <person name="Buee M."/>
            <person name="Carver A."/>
            <person name="Chen C."/>
            <person name="Cichocki N."/>
            <person name="Clum A."/>
            <person name="Culley D."/>
            <person name="Crous P.W."/>
            <person name="Fauchery L."/>
            <person name="Girlanda M."/>
            <person name="Hayes R.D."/>
            <person name="Keri Z."/>
            <person name="LaButti K."/>
            <person name="Lipzen A."/>
            <person name="Lombard V."/>
            <person name="Magnuson J."/>
            <person name="Maillard F."/>
            <person name="Murat C."/>
            <person name="Nolan M."/>
            <person name="Ohm R.A."/>
            <person name="Pangilinan J."/>
            <person name="Pereira M.F."/>
            <person name="Perotto S."/>
            <person name="Peter M."/>
            <person name="Pfister S."/>
            <person name="Riley R."/>
            <person name="Sitrit Y."/>
            <person name="Stielow J.B."/>
            <person name="Szollosi G."/>
            <person name="Zifcakova L."/>
            <person name="Stursova M."/>
            <person name="Spatafora J.W."/>
            <person name="Tedersoo L."/>
            <person name="Vaario L.M."/>
            <person name="Yamada A."/>
            <person name="Yan M."/>
            <person name="Wang P."/>
            <person name="Xu J."/>
            <person name="Bruns T."/>
            <person name="Baldrian P."/>
            <person name="Vilgalys R."/>
            <person name="Dunand C."/>
            <person name="Henrissat B."/>
            <person name="Grigoriev I.V."/>
            <person name="Hibbett D."/>
            <person name="Nagy L.G."/>
            <person name="Martin F.M."/>
        </authorList>
    </citation>
    <scope>NUCLEOTIDE SEQUENCE</scope>
    <source>
        <strain evidence="1">P2</strain>
    </source>
</reference>
<evidence type="ECO:0000313" key="2">
    <source>
        <dbReference type="Proteomes" id="UP000886501"/>
    </source>
</evidence>